<gene>
    <name evidence="1" type="ORF">Harman_24130</name>
</gene>
<keyword evidence="2" id="KW-1185">Reference proteome</keyword>
<dbReference type="Proteomes" id="UP000304382">
    <property type="component" value="Unassembled WGS sequence"/>
</dbReference>
<reference evidence="1 2" key="1">
    <citation type="submission" date="2019-02" db="EMBL/GenBank/DDBJ databases">
        <title>Haloarcula mannanilyticum sp. nov., a mannan degrading haloarchaeon isolated from commercial salt.</title>
        <authorList>
            <person name="Enomoto S."/>
            <person name="Shimane Y."/>
            <person name="Kamekura M."/>
            <person name="Ito T."/>
            <person name="Moriya O."/>
            <person name="Ihara K."/>
            <person name="Takahashi-Ando N."/>
            <person name="Fukushima Y."/>
            <person name="Yoshida Y."/>
            <person name="Usama R."/>
            <person name="Takai K."/>
            <person name="Minegishi H."/>
        </authorList>
    </citation>
    <scope>NUCLEOTIDE SEQUENCE [LARGE SCALE GENOMIC DNA]</scope>
    <source>
        <strain evidence="1 2">MD130-1</strain>
    </source>
</reference>
<evidence type="ECO:0008006" key="3">
    <source>
        <dbReference type="Google" id="ProtNLM"/>
    </source>
</evidence>
<sequence length="274" mass="32012">MIAAEHLDRPDLIELSEEVFLLHPFDDTLAAWDYVDIDGEFRSLDKTFNHQLWFAMAGAMLARHNVDPAIENQVKRFLDELPENLTLYNSGLIYHPFKPEFDVQKYARIFLEGARAGVAHKMVWNLAKGMVGGESSDPMKETSIGYHSFNMYAFAVFHEIYPNHPIWEHEKFQRALNYARSEEFKRRLDGNPYGYPYNVSGIEMAYVLEVFDDDVREQQQWWLKQQFERTLNPDTMTMSRNNPDPATLTARLYEATRLPDIELSLDFDTDVIDD</sequence>
<comment type="caution">
    <text evidence="1">The sequence shown here is derived from an EMBL/GenBank/DDBJ whole genome shotgun (WGS) entry which is preliminary data.</text>
</comment>
<dbReference type="AlphaFoldDB" id="A0A4C2EJ05"/>
<protein>
    <recommendedName>
        <fullName evidence="3">Agl cluster protein AglQ</fullName>
    </recommendedName>
</protein>
<accession>A0A4C2EJ05</accession>
<dbReference type="EMBL" id="BIXZ01000004">
    <property type="protein sequence ID" value="GCF14478.1"/>
    <property type="molecule type" value="Genomic_DNA"/>
</dbReference>
<evidence type="ECO:0000313" key="1">
    <source>
        <dbReference type="EMBL" id="GCF14478.1"/>
    </source>
</evidence>
<organism evidence="1 2">
    <name type="scientific">Haloarcula mannanilytica</name>
    <dbReference type="NCBI Taxonomy" id="2509225"/>
    <lineage>
        <taxon>Archaea</taxon>
        <taxon>Methanobacteriati</taxon>
        <taxon>Methanobacteriota</taxon>
        <taxon>Stenosarchaea group</taxon>
        <taxon>Halobacteria</taxon>
        <taxon>Halobacteriales</taxon>
        <taxon>Haloarculaceae</taxon>
        <taxon>Haloarcula</taxon>
    </lineage>
</organism>
<proteinExistence type="predicted"/>
<evidence type="ECO:0000313" key="2">
    <source>
        <dbReference type="Proteomes" id="UP000304382"/>
    </source>
</evidence>
<name>A0A4C2EJ05_9EURY</name>